<keyword evidence="9 20" id="KW-0479">Metal-binding</keyword>
<comment type="similarity">
    <text evidence="5 20">In the N-terminal section; belongs to the N-acetylglucosamine-1-phosphate uridyltransferase family.</text>
</comment>
<feature type="region of interest" description="N-acetyltransferase" evidence="20">
    <location>
        <begin position="252"/>
        <end position="461"/>
    </location>
</feature>
<comment type="function">
    <text evidence="19 20">Catalyzes the last two sequential reactions in the de novo biosynthetic pathway for UDP-N-acetylglucosamine (UDP-GlcNAc). The C-terminal domain catalyzes the transfer of acetyl group from acetyl coenzyme A to glucosamine-1-phosphate (GlcN-1-P) to produce N-acetylglucosamine-1-phosphate (GlcNAc-1-P), which is converted into UDP-GlcNAc by the transfer of uridine 5-monophosphate (from uridine 5-triphosphate), a reaction catalyzed by the N-terminal domain.</text>
</comment>
<feature type="domain" description="Nucleotidyl transferase" evidence="21">
    <location>
        <begin position="6"/>
        <end position="216"/>
    </location>
</feature>
<dbReference type="GO" id="GO:0008360">
    <property type="term" value="P:regulation of cell shape"/>
    <property type="evidence" value="ECO:0007669"/>
    <property type="project" value="UniProtKB-KW"/>
</dbReference>
<comment type="similarity">
    <text evidence="4 20">In the C-terminal section; belongs to the transferase hexapeptide repeat family.</text>
</comment>
<accession>F4A2M8</accession>
<dbReference type="GO" id="GO:0071555">
    <property type="term" value="P:cell wall organization"/>
    <property type="evidence" value="ECO:0007669"/>
    <property type="project" value="UniProtKB-KW"/>
</dbReference>
<dbReference type="SUPFAM" id="SSF53448">
    <property type="entry name" value="Nucleotide-diphospho-sugar transferases"/>
    <property type="match status" value="1"/>
</dbReference>
<dbReference type="Pfam" id="PF00132">
    <property type="entry name" value="Hexapep"/>
    <property type="match status" value="2"/>
</dbReference>
<dbReference type="GO" id="GO:0006048">
    <property type="term" value="P:UDP-N-acetylglucosamine biosynthetic process"/>
    <property type="evidence" value="ECO:0007669"/>
    <property type="project" value="UniProtKB-UniPathway"/>
</dbReference>
<dbReference type="InterPro" id="IPR029044">
    <property type="entry name" value="Nucleotide-diphossugar_trans"/>
</dbReference>
<comment type="pathway">
    <text evidence="3 20">Nucleotide-sugar biosynthesis; UDP-N-acetyl-alpha-D-glucosamine biosynthesis; UDP-N-acetyl-alpha-D-glucosamine from N-acetyl-alpha-D-glucosamine 1-phosphate: step 1/1.</text>
</comment>
<feature type="binding site" evidence="20">
    <location>
        <position position="366"/>
    </location>
    <ligand>
        <name>UDP-N-acetyl-alpha-D-glucosamine</name>
        <dbReference type="ChEBI" id="CHEBI:57705"/>
    </ligand>
</feature>
<dbReference type="SUPFAM" id="SSF51161">
    <property type="entry name" value="Trimeric LpxA-like enzymes"/>
    <property type="match status" value="1"/>
</dbReference>
<dbReference type="Gene3D" id="3.90.550.10">
    <property type="entry name" value="Spore Coat Polysaccharide Biosynthesis Protein SpsA, Chain A"/>
    <property type="match status" value="1"/>
</dbReference>
<evidence type="ECO:0000256" key="4">
    <source>
        <dbReference type="ARBA" id="ARBA00007707"/>
    </source>
</evidence>
<dbReference type="InterPro" id="IPR050065">
    <property type="entry name" value="GlmU-like"/>
</dbReference>
<dbReference type="EC" id="2.7.7.23" evidence="20"/>
<feature type="active site" description="Proton acceptor" evidence="20">
    <location>
        <position position="363"/>
    </location>
</feature>
<dbReference type="InterPro" id="IPR038009">
    <property type="entry name" value="GlmU_C_LbH"/>
</dbReference>
<feature type="binding site" evidence="20">
    <location>
        <position position="155"/>
    </location>
    <ligand>
        <name>UDP-N-acetyl-alpha-D-glucosamine</name>
        <dbReference type="ChEBI" id="CHEBI:57705"/>
    </ligand>
</feature>
<protein>
    <recommendedName>
        <fullName evidence="20">Bifunctional protein GlmU</fullName>
    </recommendedName>
    <domain>
        <recommendedName>
            <fullName evidence="20">UDP-N-acetylglucosamine pyrophosphorylase</fullName>
            <ecNumber evidence="20">2.7.7.23</ecNumber>
        </recommendedName>
        <alternativeName>
            <fullName evidence="20">N-acetylglucosamine-1-phosphate uridyltransferase</fullName>
        </alternativeName>
    </domain>
    <domain>
        <recommendedName>
            <fullName evidence="20">Glucosamine-1-phosphate N-acetyltransferase</fullName>
            <ecNumber evidence="20">2.3.1.157</ecNumber>
        </recommendedName>
    </domain>
</protein>
<keyword evidence="14 20" id="KW-0511">Multifunctional enzyme</keyword>
<comment type="catalytic activity">
    <reaction evidence="17 20">
        <text>alpha-D-glucosamine 1-phosphate + acetyl-CoA = N-acetyl-alpha-D-glucosamine 1-phosphate + CoA + H(+)</text>
        <dbReference type="Rhea" id="RHEA:13725"/>
        <dbReference type="ChEBI" id="CHEBI:15378"/>
        <dbReference type="ChEBI" id="CHEBI:57287"/>
        <dbReference type="ChEBI" id="CHEBI:57288"/>
        <dbReference type="ChEBI" id="CHEBI:57776"/>
        <dbReference type="ChEBI" id="CHEBI:58516"/>
        <dbReference type="EC" id="2.3.1.157"/>
    </reaction>
</comment>
<reference evidence="23" key="1">
    <citation type="submission" date="2010-11" db="EMBL/GenBank/DDBJ databases">
        <title>The complete genome of Mahella australiensis DSM 15567.</title>
        <authorList>
            <consortium name="US DOE Joint Genome Institute (JGI-PGF)"/>
            <person name="Lucas S."/>
            <person name="Copeland A."/>
            <person name="Lapidus A."/>
            <person name="Bruce D."/>
            <person name="Goodwin L."/>
            <person name="Pitluck S."/>
            <person name="Kyrpides N."/>
            <person name="Mavromatis K."/>
            <person name="Pagani I."/>
            <person name="Ivanova N."/>
            <person name="Teshima H."/>
            <person name="Brettin T."/>
            <person name="Detter J.C."/>
            <person name="Han C."/>
            <person name="Tapia R."/>
            <person name="Land M."/>
            <person name="Hauser L."/>
            <person name="Markowitz V."/>
            <person name="Cheng J.-F."/>
            <person name="Hugenholtz P."/>
            <person name="Woyke T."/>
            <person name="Wu D."/>
            <person name="Spring S."/>
            <person name="Pukall R."/>
            <person name="Steenblock K."/>
            <person name="Schneider S."/>
            <person name="Klenk H.-P."/>
            <person name="Eisen J.A."/>
        </authorList>
    </citation>
    <scope>NUCLEOTIDE SEQUENCE [LARGE SCALE GENOMIC DNA]</scope>
    <source>
        <strain evidence="23">DSM 15567 / CIP 107919 / 50-1 BON</strain>
    </source>
</reference>
<evidence type="ECO:0000313" key="22">
    <source>
        <dbReference type="EMBL" id="AEE96208.1"/>
    </source>
</evidence>
<name>F4A2M8_MAHA5</name>
<evidence type="ECO:0000256" key="20">
    <source>
        <dbReference type="HAMAP-Rule" id="MF_01631"/>
    </source>
</evidence>
<dbReference type="NCBIfam" id="TIGR01173">
    <property type="entry name" value="glmU"/>
    <property type="match status" value="1"/>
</dbReference>
<gene>
    <name evidence="20" type="primary">glmU</name>
    <name evidence="22" type="ordered locus">Mahau_1010</name>
</gene>
<evidence type="ECO:0000256" key="3">
    <source>
        <dbReference type="ARBA" id="ARBA00005208"/>
    </source>
</evidence>
<evidence type="ECO:0000256" key="1">
    <source>
        <dbReference type="ARBA" id="ARBA00004496"/>
    </source>
</evidence>
<comment type="subcellular location">
    <subcellularLocation>
        <location evidence="1 20">Cytoplasm</location>
    </subcellularLocation>
</comment>
<feature type="binding site" evidence="20">
    <location>
        <position position="140"/>
    </location>
    <ligand>
        <name>UDP-N-acetyl-alpha-D-glucosamine</name>
        <dbReference type="ChEBI" id="CHEBI:57705"/>
    </ligand>
</feature>
<keyword evidence="23" id="KW-1185">Reference proteome</keyword>
<evidence type="ECO:0000256" key="6">
    <source>
        <dbReference type="ARBA" id="ARBA00022490"/>
    </source>
</evidence>
<evidence type="ECO:0000313" key="23">
    <source>
        <dbReference type="Proteomes" id="UP000008457"/>
    </source>
</evidence>
<dbReference type="NCBIfam" id="NF010934">
    <property type="entry name" value="PRK14354.1"/>
    <property type="match status" value="1"/>
</dbReference>
<keyword evidence="16 20" id="KW-0961">Cell wall biogenesis/degradation</keyword>
<dbReference type="GO" id="GO:0019134">
    <property type="term" value="F:glucosamine-1-phosphate N-acetyltransferase activity"/>
    <property type="evidence" value="ECO:0007669"/>
    <property type="project" value="UniProtKB-UniRule"/>
</dbReference>
<feature type="binding site" evidence="20">
    <location>
        <position position="333"/>
    </location>
    <ligand>
        <name>UDP-N-acetyl-alpha-D-glucosamine</name>
        <dbReference type="ChEBI" id="CHEBI:57705"/>
    </ligand>
</feature>
<feature type="binding site" evidence="20">
    <location>
        <position position="23"/>
    </location>
    <ligand>
        <name>UDP-N-acetyl-alpha-D-glucosamine</name>
        <dbReference type="ChEBI" id="CHEBI:57705"/>
    </ligand>
</feature>
<feature type="binding site" evidence="20">
    <location>
        <position position="351"/>
    </location>
    <ligand>
        <name>UDP-N-acetyl-alpha-D-glucosamine</name>
        <dbReference type="ChEBI" id="CHEBI:57705"/>
    </ligand>
</feature>
<evidence type="ECO:0000256" key="2">
    <source>
        <dbReference type="ARBA" id="ARBA00005166"/>
    </source>
</evidence>
<dbReference type="InterPro" id="IPR011004">
    <property type="entry name" value="Trimer_LpxA-like_sf"/>
</dbReference>
<dbReference type="Pfam" id="PF00483">
    <property type="entry name" value="NTP_transferase"/>
    <property type="match status" value="1"/>
</dbReference>
<feature type="region of interest" description="Pyrophosphorylase" evidence="20">
    <location>
        <begin position="1"/>
        <end position="230"/>
    </location>
</feature>
<evidence type="ECO:0000256" key="13">
    <source>
        <dbReference type="ARBA" id="ARBA00022984"/>
    </source>
</evidence>
<feature type="binding site" evidence="20">
    <location>
        <position position="228"/>
    </location>
    <ligand>
        <name>UDP-N-acetyl-alpha-D-glucosamine</name>
        <dbReference type="ChEBI" id="CHEBI:57705"/>
    </ligand>
</feature>
<dbReference type="OrthoDB" id="9775031at2"/>
<evidence type="ECO:0000256" key="16">
    <source>
        <dbReference type="ARBA" id="ARBA00023316"/>
    </source>
</evidence>
<dbReference type="GO" id="GO:0009245">
    <property type="term" value="P:lipid A biosynthetic process"/>
    <property type="evidence" value="ECO:0007669"/>
    <property type="project" value="UniProtKB-UniRule"/>
</dbReference>
<feature type="binding site" evidence="20">
    <location>
        <position position="228"/>
    </location>
    <ligand>
        <name>Mg(2+)</name>
        <dbReference type="ChEBI" id="CHEBI:18420"/>
    </ligand>
</feature>
<sequence>MDDCMALILAAGQGVRMRSAIPKVLHSLCGKPIISYIISAVKDAGVKKCVVVTGPGGESIKDVLGDGLDYVYQAERLGTGHAVMMARHYLTSDHKYALVLPGDVPLIKNTTLRCLYDTTREGGYAAVVLTAIMNDPKGYGRIIRDSQGNVTAIVEDKDADESQKAIKEVNSAIYCFDANVLNGALDMIDNNNAQHEYYLTDVLAAIANQGLKVGAVTVEQPEEVIGINDRVQLARAEMLLRREIAVRWMTEGVTIIDPTSVYIDTDVEIGQDTVIYPGNVLEHGTRIGRQCILYPNSRLSNAIIGDRVTIQSSVIIDSEVGDDTTVGPFAYLRPGTRIGKGTRIGDFVEIKNSIIGDGTKVPHLCYVGDADVGKKVNFGCGSVVVNYDGVRKYRTIVKDNAFIGCNANLVSPVEVEENAYIAAGSTITDKVPAGALAIARAKQVVKEGWVAKKFKKGTEEE</sequence>
<feature type="binding site" evidence="20">
    <location>
        <position position="170"/>
    </location>
    <ligand>
        <name>UDP-N-acetyl-alpha-D-glucosamine</name>
        <dbReference type="ChEBI" id="CHEBI:57705"/>
    </ligand>
</feature>
<dbReference type="PANTHER" id="PTHR43584">
    <property type="entry name" value="NUCLEOTIDYL TRANSFERASE"/>
    <property type="match status" value="1"/>
</dbReference>
<dbReference type="GO" id="GO:0000902">
    <property type="term" value="P:cell morphogenesis"/>
    <property type="evidence" value="ECO:0007669"/>
    <property type="project" value="UniProtKB-UniRule"/>
</dbReference>
<dbReference type="GO" id="GO:0003977">
    <property type="term" value="F:UDP-N-acetylglucosamine diphosphorylase activity"/>
    <property type="evidence" value="ECO:0007669"/>
    <property type="project" value="UniProtKB-UniRule"/>
</dbReference>
<keyword evidence="12 20" id="KW-0133">Cell shape</keyword>
<comment type="catalytic activity">
    <reaction evidence="18 20">
        <text>N-acetyl-alpha-D-glucosamine 1-phosphate + UTP + H(+) = UDP-N-acetyl-alpha-D-glucosamine + diphosphate</text>
        <dbReference type="Rhea" id="RHEA:13509"/>
        <dbReference type="ChEBI" id="CHEBI:15378"/>
        <dbReference type="ChEBI" id="CHEBI:33019"/>
        <dbReference type="ChEBI" id="CHEBI:46398"/>
        <dbReference type="ChEBI" id="CHEBI:57705"/>
        <dbReference type="ChEBI" id="CHEBI:57776"/>
        <dbReference type="EC" id="2.7.7.23"/>
    </reaction>
</comment>
<dbReference type="AlphaFoldDB" id="F4A2M8"/>
<evidence type="ECO:0000256" key="11">
    <source>
        <dbReference type="ARBA" id="ARBA00022842"/>
    </source>
</evidence>
<keyword evidence="13 20" id="KW-0573">Peptidoglycan synthesis</keyword>
<feature type="binding site" evidence="20">
    <location>
        <position position="440"/>
    </location>
    <ligand>
        <name>acetyl-CoA</name>
        <dbReference type="ChEBI" id="CHEBI:57288"/>
    </ligand>
</feature>
<keyword evidence="10 20" id="KW-0677">Repeat</keyword>
<evidence type="ECO:0000256" key="5">
    <source>
        <dbReference type="ARBA" id="ARBA00007947"/>
    </source>
</evidence>
<evidence type="ECO:0000256" key="9">
    <source>
        <dbReference type="ARBA" id="ARBA00022723"/>
    </source>
</evidence>
<dbReference type="RefSeq" id="WP_013780638.1">
    <property type="nucleotide sequence ID" value="NC_015520.1"/>
</dbReference>
<dbReference type="InterPro" id="IPR005835">
    <property type="entry name" value="NTP_transferase_dom"/>
</dbReference>
<evidence type="ECO:0000256" key="14">
    <source>
        <dbReference type="ARBA" id="ARBA00023268"/>
    </source>
</evidence>
<dbReference type="UniPathway" id="UPA00113">
    <property type="reaction ID" value="UER00532"/>
</dbReference>
<comment type="pathway">
    <text evidence="2 20">Nucleotide-sugar biosynthesis; UDP-N-acetyl-alpha-D-glucosamine biosynthesis; N-acetyl-alpha-D-glucosamine 1-phosphate from alpha-D-glucosamine 6-phosphate (route II): step 2/2.</text>
</comment>
<dbReference type="GO" id="GO:0000287">
    <property type="term" value="F:magnesium ion binding"/>
    <property type="evidence" value="ECO:0007669"/>
    <property type="project" value="UniProtKB-UniRule"/>
</dbReference>
<feature type="binding site" evidence="20">
    <location>
        <position position="73"/>
    </location>
    <ligand>
        <name>UDP-N-acetyl-alpha-D-glucosamine</name>
        <dbReference type="ChEBI" id="CHEBI:57705"/>
    </ligand>
</feature>
<evidence type="ECO:0000256" key="18">
    <source>
        <dbReference type="ARBA" id="ARBA00048493"/>
    </source>
</evidence>
<dbReference type="InterPro" id="IPR005882">
    <property type="entry name" value="Bifunctional_GlmU"/>
</dbReference>
<dbReference type="GO" id="GO:0009252">
    <property type="term" value="P:peptidoglycan biosynthetic process"/>
    <property type="evidence" value="ECO:0007669"/>
    <property type="project" value="UniProtKB-UniRule"/>
</dbReference>
<dbReference type="eggNOG" id="COG1207">
    <property type="taxonomic scope" value="Bacteria"/>
</dbReference>
<organism evidence="22 23">
    <name type="scientific">Mahella australiensis (strain DSM 15567 / CIP 107919 / 50-1 BON)</name>
    <dbReference type="NCBI Taxonomy" id="697281"/>
    <lineage>
        <taxon>Bacteria</taxon>
        <taxon>Bacillati</taxon>
        <taxon>Bacillota</taxon>
        <taxon>Clostridia</taxon>
        <taxon>Thermoanaerobacterales</taxon>
        <taxon>Thermoanaerobacterales Family IV. Incertae Sedis</taxon>
        <taxon>Mahella</taxon>
    </lineage>
</organism>
<evidence type="ECO:0000256" key="8">
    <source>
        <dbReference type="ARBA" id="ARBA00022695"/>
    </source>
</evidence>
<dbReference type="EMBL" id="CP002360">
    <property type="protein sequence ID" value="AEE96208.1"/>
    <property type="molecule type" value="Genomic_DNA"/>
</dbReference>
<dbReference type="InterPro" id="IPR001451">
    <property type="entry name" value="Hexapep"/>
</dbReference>
<dbReference type="KEGG" id="mas:Mahau_1010"/>
<feature type="binding site" evidence="20">
    <location>
        <position position="377"/>
    </location>
    <ligand>
        <name>UDP-N-acetyl-alpha-D-glucosamine</name>
        <dbReference type="ChEBI" id="CHEBI:57705"/>
    </ligand>
</feature>
<dbReference type="GO" id="GO:0005737">
    <property type="term" value="C:cytoplasm"/>
    <property type="evidence" value="ECO:0007669"/>
    <property type="project" value="UniProtKB-SubCell"/>
</dbReference>
<evidence type="ECO:0000259" key="21">
    <source>
        <dbReference type="Pfam" id="PF00483"/>
    </source>
</evidence>
<evidence type="ECO:0000256" key="17">
    <source>
        <dbReference type="ARBA" id="ARBA00048247"/>
    </source>
</evidence>
<comment type="subunit">
    <text evidence="20">Homotrimer.</text>
</comment>
<evidence type="ECO:0000256" key="19">
    <source>
        <dbReference type="ARBA" id="ARBA00049628"/>
    </source>
</evidence>
<dbReference type="CDD" id="cd03353">
    <property type="entry name" value="LbH_GlmU_C"/>
    <property type="match status" value="1"/>
</dbReference>
<dbReference type="HOGENOM" id="CLU_029499_15_2_9"/>
<dbReference type="HAMAP" id="MF_01631">
    <property type="entry name" value="GlmU"/>
    <property type="match status" value="1"/>
</dbReference>
<feature type="region of interest" description="Linker" evidence="20">
    <location>
        <begin position="231"/>
        <end position="251"/>
    </location>
</feature>
<keyword evidence="6 20" id="KW-0963">Cytoplasm</keyword>
<dbReference type="PANTHER" id="PTHR43584:SF3">
    <property type="entry name" value="BIFUNCTIONAL PROTEIN GLMU"/>
    <property type="match status" value="1"/>
</dbReference>
<dbReference type="CDD" id="cd02540">
    <property type="entry name" value="GT2_GlmU_N_bac"/>
    <property type="match status" value="1"/>
</dbReference>
<keyword evidence="11 20" id="KW-0460">Magnesium</keyword>
<dbReference type="Gene3D" id="2.160.10.10">
    <property type="entry name" value="Hexapeptide repeat proteins"/>
    <property type="match status" value="1"/>
</dbReference>
<feature type="binding site" evidence="20">
    <location>
        <begin position="78"/>
        <end position="79"/>
    </location>
    <ligand>
        <name>UDP-N-acetyl-alpha-D-glucosamine</name>
        <dbReference type="ChEBI" id="CHEBI:57705"/>
    </ligand>
</feature>
<comment type="cofactor">
    <cofactor evidence="20">
        <name>Mg(2+)</name>
        <dbReference type="ChEBI" id="CHEBI:18420"/>
    </cofactor>
    <text evidence="20">Binds 1 Mg(2+) ion per subunit.</text>
</comment>
<dbReference type="STRING" id="697281.Mahau_1010"/>
<proteinExistence type="inferred from homology"/>
<evidence type="ECO:0000256" key="15">
    <source>
        <dbReference type="ARBA" id="ARBA00023315"/>
    </source>
</evidence>
<comment type="caution">
    <text evidence="20">Lacks conserved residue(s) required for the propagation of feature annotation.</text>
</comment>
<keyword evidence="7 20" id="KW-0808">Transferase</keyword>
<feature type="binding site" evidence="20">
    <location>
        <position position="103"/>
    </location>
    <ligand>
        <name>Mg(2+)</name>
        <dbReference type="ChEBI" id="CHEBI:18420"/>
    </ligand>
</feature>
<dbReference type="InterPro" id="IPR018357">
    <property type="entry name" value="Hexapep_transf_CS"/>
</dbReference>
<dbReference type="UniPathway" id="UPA00973"/>
<evidence type="ECO:0000256" key="12">
    <source>
        <dbReference type="ARBA" id="ARBA00022960"/>
    </source>
</evidence>
<keyword evidence="8 20" id="KW-0548">Nucleotidyltransferase</keyword>
<keyword evidence="15 20" id="KW-0012">Acyltransferase</keyword>
<comment type="pathway">
    <text evidence="20">Bacterial outer membrane biogenesis; LPS lipid A biosynthesis.</text>
</comment>
<reference evidence="22 23" key="2">
    <citation type="journal article" date="2011" name="Stand. Genomic Sci.">
        <title>Complete genome sequence of Mahella australiensis type strain (50-1 BON).</title>
        <authorList>
            <person name="Sikorski J."/>
            <person name="Teshima H."/>
            <person name="Nolan M."/>
            <person name="Lucas S."/>
            <person name="Hammon N."/>
            <person name="Deshpande S."/>
            <person name="Cheng J.F."/>
            <person name="Pitluck S."/>
            <person name="Liolios K."/>
            <person name="Pagani I."/>
            <person name="Ivanova N."/>
            <person name="Huntemann M."/>
            <person name="Mavromatis K."/>
            <person name="Ovchinikova G."/>
            <person name="Pati A."/>
            <person name="Tapia R."/>
            <person name="Han C."/>
            <person name="Goodwin L."/>
            <person name="Chen A."/>
            <person name="Palaniappan K."/>
            <person name="Land M."/>
            <person name="Hauser L."/>
            <person name="Ngatchou-Djao O.D."/>
            <person name="Rohde M."/>
            <person name="Pukall R."/>
            <person name="Spring S."/>
            <person name="Abt B."/>
            <person name="Goker M."/>
            <person name="Detter J.C."/>
            <person name="Woyke T."/>
            <person name="Bristow J."/>
            <person name="Markowitz V."/>
            <person name="Hugenholtz P."/>
            <person name="Eisen J.A."/>
            <person name="Kyrpides N.C."/>
            <person name="Klenk H.P."/>
            <person name="Lapidus A."/>
        </authorList>
    </citation>
    <scope>NUCLEOTIDE SEQUENCE [LARGE SCALE GENOMIC DNA]</scope>
    <source>
        <strain evidence="23">DSM 15567 / CIP 107919 / 50-1 BON</strain>
    </source>
</reference>
<dbReference type="GO" id="GO:0016020">
    <property type="term" value="C:membrane"/>
    <property type="evidence" value="ECO:0007669"/>
    <property type="project" value="GOC"/>
</dbReference>
<feature type="binding site" evidence="20">
    <location>
        <begin position="386"/>
        <end position="387"/>
    </location>
    <ligand>
        <name>acetyl-CoA</name>
        <dbReference type="ChEBI" id="CHEBI:57288"/>
    </ligand>
</feature>
<evidence type="ECO:0000256" key="7">
    <source>
        <dbReference type="ARBA" id="ARBA00022679"/>
    </source>
</evidence>
<dbReference type="EC" id="2.3.1.157" evidence="20"/>
<feature type="binding site" evidence="20">
    <location>
        <begin position="9"/>
        <end position="12"/>
    </location>
    <ligand>
        <name>UDP-N-acetyl-alpha-D-glucosamine</name>
        <dbReference type="ChEBI" id="CHEBI:57705"/>
    </ligand>
</feature>
<feature type="binding site" evidence="20">
    <location>
        <position position="423"/>
    </location>
    <ligand>
        <name>acetyl-CoA</name>
        <dbReference type="ChEBI" id="CHEBI:57288"/>
    </ligand>
</feature>
<dbReference type="PROSITE" id="PS00101">
    <property type="entry name" value="HEXAPEP_TRANSFERASES"/>
    <property type="match status" value="1"/>
</dbReference>
<evidence type="ECO:0000256" key="10">
    <source>
        <dbReference type="ARBA" id="ARBA00022737"/>
    </source>
</evidence>
<dbReference type="Proteomes" id="UP000008457">
    <property type="component" value="Chromosome"/>
</dbReference>